<reference evidence="2 3" key="1">
    <citation type="submission" date="2019-05" db="EMBL/GenBank/DDBJ databases">
        <title>Mikania micrantha, genome provides insights into the molecular mechanism of rapid growth.</title>
        <authorList>
            <person name="Liu B."/>
        </authorList>
    </citation>
    <scope>NUCLEOTIDE SEQUENCE [LARGE SCALE GENOMIC DNA]</scope>
    <source>
        <strain evidence="2">NLD-2019</strain>
        <tissue evidence="2">Leaf</tissue>
    </source>
</reference>
<protein>
    <submittedName>
        <fullName evidence="2">Uncharacterized protein</fullName>
    </submittedName>
</protein>
<sequence length="101" mass="11328">MGLLGSPGNLSRYATVHMTLSRYATSGGGNLNAEHPRATRGELLNLSRYARRLSSQNLYLTKIWKPLLRRLKLKNIEASLLDHHPSPPSSYSLRDLLSRNS</sequence>
<dbReference type="Proteomes" id="UP000326396">
    <property type="component" value="Linkage Group LG14"/>
</dbReference>
<comment type="caution">
    <text evidence="2">The sequence shown here is derived from an EMBL/GenBank/DDBJ whole genome shotgun (WGS) entry which is preliminary data.</text>
</comment>
<keyword evidence="3" id="KW-1185">Reference proteome</keyword>
<dbReference type="AlphaFoldDB" id="A0A5N6P8I5"/>
<proteinExistence type="predicted"/>
<accession>A0A5N6P8I5</accession>
<feature type="region of interest" description="Disordered" evidence="1">
    <location>
        <begin position="81"/>
        <end position="101"/>
    </location>
</feature>
<evidence type="ECO:0000313" key="3">
    <source>
        <dbReference type="Proteomes" id="UP000326396"/>
    </source>
</evidence>
<organism evidence="2 3">
    <name type="scientific">Mikania micrantha</name>
    <name type="common">bitter vine</name>
    <dbReference type="NCBI Taxonomy" id="192012"/>
    <lineage>
        <taxon>Eukaryota</taxon>
        <taxon>Viridiplantae</taxon>
        <taxon>Streptophyta</taxon>
        <taxon>Embryophyta</taxon>
        <taxon>Tracheophyta</taxon>
        <taxon>Spermatophyta</taxon>
        <taxon>Magnoliopsida</taxon>
        <taxon>eudicotyledons</taxon>
        <taxon>Gunneridae</taxon>
        <taxon>Pentapetalae</taxon>
        <taxon>asterids</taxon>
        <taxon>campanulids</taxon>
        <taxon>Asterales</taxon>
        <taxon>Asteraceae</taxon>
        <taxon>Asteroideae</taxon>
        <taxon>Heliantheae alliance</taxon>
        <taxon>Eupatorieae</taxon>
        <taxon>Mikania</taxon>
    </lineage>
</organism>
<dbReference type="EMBL" id="SZYD01000006">
    <property type="protein sequence ID" value="KAD5961378.1"/>
    <property type="molecule type" value="Genomic_DNA"/>
</dbReference>
<evidence type="ECO:0000256" key="1">
    <source>
        <dbReference type="SAM" id="MobiDB-lite"/>
    </source>
</evidence>
<name>A0A5N6P8I5_9ASTR</name>
<gene>
    <name evidence="2" type="ORF">E3N88_12851</name>
</gene>
<evidence type="ECO:0000313" key="2">
    <source>
        <dbReference type="EMBL" id="KAD5961378.1"/>
    </source>
</evidence>